<evidence type="ECO:0000313" key="2">
    <source>
        <dbReference type="EMBL" id="MCU7239812.1"/>
    </source>
</evidence>
<name>A0ABT2VE88_9PSED</name>
<dbReference type="SUPFAM" id="SSF140591">
    <property type="entry name" value="Type III secretion system domain"/>
    <property type="match status" value="1"/>
</dbReference>
<reference evidence="2" key="3">
    <citation type="journal article" date="2023" name="mSystems">
        <title>Charting the Lipopeptidome of Nonpathogenic Pseudomonas.</title>
        <authorList>
            <person name="Cesa-Luna C."/>
            <person name="Geudens N."/>
            <person name="Girard L."/>
            <person name="De Roo V."/>
            <person name="Maklad H.R."/>
            <person name="Martins J.C."/>
            <person name="Hofte M."/>
            <person name="De Mot R."/>
        </authorList>
    </citation>
    <scope>NUCLEOTIDE SEQUENCE</scope>
    <source>
        <strain evidence="2">COR51</strain>
    </source>
</reference>
<protein>
    <recommendedName>
        <fullName evidence="1">Hypersensitivity response secretion-like HrpJ domain-containing protein</fullName>
    </recommendedName>
</protein>
<evidence type="ECO:0000313" key="3">
    <source>
        <dbReference type="Proteomes" id="UP001139994"/>
    </source>
</evidence>
<dbReference type="InterPro" id="IPR010812">
    <property type="entry name" value="HrpJ-like"/>
</dbReference>
<organism evidence="2 3">
    <name type="scientific">Pseudomonas peradeniyensis</name>
    <dbReference type="NCBI Taxonomy" id="2745488"/>
    <lineage>
        <taxon>Bacteria</taxon>
        <taxon>Pseudomonadati</taxon>
        <taxon>Pseudomonadota</taxon>
        <taxon>Gammaproteobacteria</taxon>
        <taxon>Pseudomonadales</taxon>
        <taxon>Pseudomonadaceae</taxon>
        <taxon>Pseudomonas</taxon>
    </lineage>
</organism>
<comment type="caution">
    <text evidence="2">The sequence shown here is derived from an EMBL/GenBank/DDBJ whole genome shotgun (WGS) entry which is preliminary data.</text>
</comment>
<proteinExistence type="predicted"/>
<reference evidence="2" key="1">
    <citation type="journal article" date="2022" name="Microbiol. Spectr.">
        <title>An Nuclear Magnetic Resonance Fingerprint Matching Approach for the Identification and Structural Re-Evaluation of Pseudomonas Lipopeptides.</title>
        <authorList>
            <person name="De Roo V."/>
            <person name="Verleysen Y."/>
            <person name="Kovacs B."/>
            <person name="De Vleeschouwer M."/>
            <person name="Muangkaew P."/>
            <person name="Girard L."/>
            <person name="Hofte M."/>
            <person name="De Mot R."/>
            <person name="Madder A."/>
            <person name="Geudens N."/>
            <person name="Martins J.C."/>
        </authorList>
    </citation>
    <scope>NUCLEOTIDE SEQUENCE</scope>
    <source>
        <strain evidence="2">COR51</strain>
    </source>
</reference>
<dbReference type="Pfam" id="PF07201">
    <property type="entry name" value="HrpJ"/>
    <property type="match status" value="1"/>
</dbReference>
<accession>A0ABT2VE88</accession>
<feature type="domain" description="Hypersensitivity response secretion-like HrpJ" evidence="1">
    <location>
        <begin position="52"/>
        <end position="211"/>
    </location>
</feature>
<keyword evidence="3" id="KW-1185">Reference proteome</keyword>
<reference evidence="2" key="2">
    <citation type="submission" date="2022-09" db="EMBL/GenBank/DDBJ databases">
        <authorList>
            <person name="Cesa-Luna C."/>
            <person name="Girard L."/>
            <person name="Lood C."/>
            <person name="Hofte M."/>
            <person name="De Mot R."/>
        </authorList>
    </citation>
    <scope>NUCLEOTIDE SEQUENCE</scope>
    <source>
        <strain evidence="2">COR51</strain>
    </source>
</reference>
<evidence type="ECO:0000259" key="1">
    <source>
        <dbReference type="Pfam" id="PF07201"/>
    </source>
</evidence>
<sequence length="280" mass="30308">MSEVIGFARVDPRVAMEGGWETLATLQARQVTPMGQQAEMAEEVSMAFSSLANARLSTRSRVTDARQHGLQTGQAAEEMLAKVPDVQRRALEELVAWLRQHPSLTSGELEARLDGFSGEVCHRYLALAYARDALGKTADGSGALDTLDQVMASMAQTQGQAIALGIEIGPLAQATQEQGVAEVAALREVYRDFLCGYRGLRHAWDDLRTRFGDAAIGDIAQFMLNGLASHISGPSSHLDSNQLQQVISDMRLVQALKKLEGDTLALFRQLAGEPSGVRAF</sequence>
<dbReference type="Proteomes" id="UP001139994">
    <property type="component" value="Unassembled WGS sequence"/>
</dbReference>
<gene>
    <name evidence="2" type="ORF">OC929_17300</name>
</gene>
<dbReference type="RefSeq" id="WP_262952210.1">
    <property type="nucleotide sequence ID" value="NZ_JAOSLA010000028.1"/>
</dbReference>
<dbReference type="Gene3D" id="1.10.150.630">
    <property type="match status" value="1"/>
</dbReference>
<dbReference type="EMBL" id="JAOSLA010000028">
    <property type="protein sequence ID" value="MCU7239812.1"/>
    <property type="molecule type" value="Genomic_DNA"/>
</dbReference>